<name>A0A1Q3DVN0_LENED</name>
<comment type="caution">
    <text evidence="2">The sequence shown here is derived from an EMBL/GenBank/DDBJ whole genome shotgun (WGS) entry which is preliminary data.</text>
</comment>
<keyword evidence="1" id="KW-0472">Membrane</keyword>
<evidence type="ECO:0000313" key="2">
    <source>
        <dbReference type="EMBL" id="GAV99057.1"/>
    </source>
</evidence>
<feature type="transmembrane region" description="Helical" evidence="1">
    <location>
        <begin position="12"/>
        <end position="31"/>
    </location>
</feature>
<evidence type="ECO:0000256" key="1">
    <source>
        <dbReference type="SAM" id="Phobius"/>
    </source>
</evidence>
<dbReference type="Proteomes" id="UP000188533">
    <property type="component" value="Unassembled WGS sequence"/>
</dbReference>
<reference evidence="2 3" key="1">
    <citation type="submission" date="2016-08" db="EMBL/GenBank/DDBJ databases">
        <authorList>
            <consortium name="Lentinula edodes genome sequencing consortium"/>
            <person name="Sakamoto Y."/>
            <person name="Nakade K."/>
            <person name="Sato S."/>
            <person name="Yoshida Y."/>
            <person name="Miyazaki K."/>
            <person name="Natsume S."/>
            <person name="Konno N."/>
        </authorList>
    </citation>
    <scope>NUCLEOTIDE SEQUENCE [LARGE SCALE GENOMIC DNA]</scope>
    <source>
        <strain evidence="2 3">NBRC 111202</strain>
    </source>
</reference>
<dbReference type="AlphaFoldDB" id="A0A1Q3DVN0"/>
<accession>A0A1Q3DVN0</accession>
<sequence length="74" mass="8453">MLFNHGNVAEETAPVPSACMFMIWFASFMILQDTAQNGYIFWNEMRCIDHFEKGQCATVSIDRWAMGVIFTIAP</sequence>
<keyword evidence="1" id="KW-0812">Transmembrane</keyword>
<protein>
    <submittedName>
        <fullName evidence="2">Uncharacterized protein</fullName>
    </submittedName>
</protein>
<gene>
    <name evidence="2" type="ORF">LENED_000487</name>
</gene>
<dbReference type="EMBL" id="BDGU01000007">
    <property type="protein sequence ID" value="GAV99057.1"/>
    <property type="molecule type" value="Genomic_DNA"/>
</dbReference>
<evidence type="ECO:0000313" key="3">
    <source>
        <dbReference type="Proteomes" id="UP000188533"/>
    </source>
</evidence>
<keyword evidence="3" id="KW-1185">Reference proteome</keyword>
<reference evidence="2 3" key="2">
    <citation type="submission" date="2017-02" db="EMBL/GenBank/DDBJ databases">
        <title>A genome survey and senescence transcriptome analysis in Lentinula edodes.</title>
        <authorList>
            <person name="Sakamoto Y."/>
            <person name="Nakade K."/>
            <person name="Sato S."/>
            <person name="Yoshida Y."/>
            <person name="Miyazaki K."/>
            <person name="Natsume S."/>
            <person name="Konno N."/>
        </authorList>
    </citation>
    <scope>NUCLEOTIDE SEQUENCE [LARGE SCALE GENOMIC DNA]</scope>
    <source>
        <strain evidence="2 3">NBRC 111202</strain>
    </source>
</reference>
<organism evidence="2 3">
    <name type="scientific">Lentinula edodes</name>
    <name type="common">Shiitake mushroom</name>
    <name type="synonym">Lentinus edodes</name>
    <dbReference type="NCBI Taxonomy" id="5353"/>
    <lineage>
        <taxon>Eukaryota</taxon>
        <taxon>Fungi</taxon>
        <taxon>Dikarya</taxon>
        <taxon>Basidiomycota</taxon>
        <taxon>Agaricomycotina</taxon>
        <taxon>Agaricomycetes</taxon>
        <taxon>Agaricomycetidae</taxon>
        <taxon>Agaricales</taxon>
        <taxon>Marasmiineae</taxon>
        <taxon>Omphalotaceae</taxon>
        <taxon>Lentinula</taxon>
    </lineage>
</organism>
<proteinExistence type="predicted"/>
<keyword evidence="1" id="KW-1133">Transmembrane helix</keyword>